<evidence type="ECO:0000313" key="3">
    <source>
        <dbReference type="Proteomes" id="UP000317835"/>
    </source>
</evidence>
<protein>
    <recommendedName>
        <fullName evidence="4">TIGR04222 domain-containing membrane protein</fullName>
    </recommendedName>
</protein>
<accession>A0A518H6P2</accession>
<evidence type="ECO:0008006" key="4">
    <source>
        <dbReference type="Google" id="ProtNLM"/>
    </source>
</evidence>
<feature type="transmembrane region" description="Helical" evidence="1">
    <location>
        <begin position="403"/>
        <end position="423"/>
    </location>
</feature>
<dbReference type="EMBL" id="CP036426">
    <property type="protein sequence ID" value="QDV36521.1"/>
    <property type="molecule type" value="Genomic_DNA"/>
</dbReference>
<feature type="transmembrane region" description="Helical" evidence="1">
    <location>
        <begin position="222"/>
        <end position="240"/>
    </location>
</feature>
<evidence type="ECO:0000313" key="2">
    <source>
        <dbReference type="EMBL" id="QDV36521.1"/>
    </source>
</evidence>
<feature type="transmembrane region" description="Helical" evidence="1">
    <location>
        <begin position="186"/>
        <end position="210"/>
    </location>
</feature>
<proteinExistence type="predicted"/>
<dbReference type="RefSeq" id="WP_145272912.1">
    <property type="nucleotide sequence ID" value="NZ_CP036426.1"/>
</dbReference>
<keyword evidence="1" id="KW-0812">Transmembrane</keyword>
<keyword evidence="3" id="KW-1185">Reference proteome</keyword>
<gene>
    <name evidence="2" type="ORF">ElP_44470</name>
</gene>
<keyword evidence="1" id="KW-0472">Membrane</keyword>
<dbReference type="AlphaFoldDB" id="A0A518H6P2"/>
<dbReference type="NCBIfam" id="TIGR04222">
    <property type="entry name" value="near_uncomplex"/>
    <property type="match status" value="1"/>
</dbReference>
<dbReference type="KEGG" id="tpla:ElP_44470"/>
<dbReference type="InterPro" id="IPR026467">
    <property type="entry name" value="Ser/Gly_Cys_C_dom"/>
</dbReference>
<evidence type="ECO:0000256" key="1">
    <source>
        <dbReference type="SAM" id="Phobius"/>
    </source>
</evidence>
<reference evidence="2 3" key="1">
    <citation type="submission" date="2019-02" db="EMBL/GenBank/DDBJ databases">
        <title>Deep-cultivation of Planctomycetes and their phenomic and genomic characterization uncovers novel biology.</title>
        <authorList>
            <person name="Wiegand S."/>
            <person name="Jogler M."/>
            <person name="Boedeker C."/>
            <person name="Pinto D."/>
            <person name="Vollmers J."/>
            <person name="Rivas-Marin E."/>
            <person name="Kohn T."/>
            <person name="Peeters S.H."/>
            <person name="Heuer A."/>
            <person name="Rast P."/>
            <person name="Oberbeckmann S."/>
            <person name="Bunk B."/>
            <person name="Jeske O."/>
            <person name="Meyerdierks A."/>
            <person name="Storesund J.E."/>
            <person name="Kallscheuer N."/>
            <person name="Luecker S."/>
            <person name="Lage O.M."/>
            <person name="Pohl T."/>
            <person name="Merkel B.J."/>
            <person name="Hornburger P."/>
            <person name="Mueller R.-W."/>
            <person name="Bruemmer F."/>
            <person name="Labrenz M."/>
            <person name="Spormann A.M."/>
            <person name="Op den Camp H."/>
            <person name="Overmann J."/>
            <person name="Amann R."/>
            <person name="Jetten M.S.M."/>
            <person name="Mascher T."/>
            <person name="Medema M.H."/>
            <person name="Devos D.P."/>
            <person name="Kaster A.-K."/>
            <person name="Ovreas L."/>
            <person name="Rohde M."/>
            <person name="Galperin M.Y."/>
            <person name="Jogler C."/>
        </authorList>
    </citation>
    <scope>NUCLEOTIDE SEQUENCE [LARGE SCALE GENOMIC DNA]</scope>
    <source>
        <strain evidence="2 3">ElP</strain>
    </source>
</reference>
<dbReference type="Proteomes" id="UP000317835">
    <property type="component" value="Chromosome"/>
</dbReference>
<dbReference type="OrthoDB" id="278697at2"/>
<feature type="transmembrane region" description="Helical" evidence="1">
    <location>
        <begin position="376"/>
        <end position="397"/>
    </location>
</feature>
<organism evidence="2 3">
    <name type="scientific">Tautonia plasticadhaerens</name>
    <dbReference type="NCBI Taxonomy" id="2527974"/>
    <lineage>
        <taxon>Bacteria</taxon>
        <taxon>Pseudomonadati</taxon>
        <taxon>Planctomycetota</taxon>
        <taxon>Planctomycetia</taxon>
        <taxon>Isosphaerales</taxon>
        <taxon>Isosphaeraceae</taxon>
        <taxon>Tautonia</taxon>
    </lineage>
</organism>
<sequence length="517" mass="55328">MNTAQSTLWGRIAAFELDEPGAPLTFTRRLARENGWGEAYARRAVEEYRRFLFLAMASGHPVTPSDQVDQAWHLHLTYTRSYWDDLCGGVLGRPLHHGPTRGGAEESAKFHDWYGRTLDSYRRFFGEEPPADFWPPAADRFGRDLHFARVNLRDHWLLPRPSTLLRGLVGRLSAVREAVGARPGPVAAVAAIALMLAGCVAPGLPMGGMGGLGLADRSGSEFLNLFVPLTVATIVCSWLLRRWAASGEGGPSDPEFALATDASKGKAKLDPYGLILLARGPDRTPPVQAAVARLVETGVLSYDEERKQLITTWSDRDRTLHPVEQAALGAVKRRASWTTWKLVQAASRSPEVGSVEDRLRDQGLLQSASEAFRIRVLPVLPLVVVLVLGLWRIGLGIERGRPVGFLVLLCGLLFVATIVHLVARPWRTRKGDALVRSMDHLRERIVKDPPSPASPEFPLAFALMGMAALPKEGTLGVLGAEIIPPPSSGGSGCGGDGGGGGGCGGGGCGGCGGGCGG</sequence>
<keyword evidence="1" id="KW-1133">Transmembrane helix</keyword>
<name>A0A518H6P2_9BACT</name>